<dbReference type="Proteomes" id="UP001632037">
    <property type="component" value="Unassembled WGS sequence"/>
</dbReference>
<dbReference type="SMART" id="SM00236">
    <property type="entry name" value="fCBD"/>
    <property type="match status" value="3"/>
</dbReference>
<gene>
    <name evidence="4" type="ORF">V7S43_010575</name>
</gene>
<feature type="domain" description="CBM1" evidence="3">
    <location>
        <begin position="137"/>
        <end position="188"/>
    </location>
</feature>
<feature type="domain" description="CBM1" evidence="3">
    <location>
        <begin position="194"/>
        <end position="230"/>
    </location>
</feature>
<dbReference type="InterPro" id="IPR000254">
    <property type="entry name" value="CBD"/>
</dbReference>
<organism evidence="4 5">
    <name type="scientific">Phytophthora oleae</name>
    <dbReference type="NCBI Taxonomy" id="2107226"/>
    <lineage>
        <taxon>Eukaryota</taxon>
        <taxon>Sar</taxon>
        <taxon>Stramenopiles</taxon>
        <taxon>Oomycota</taxon>
        <taxon>Peronosporomycetes</taxon>
        <taxon>Peronosporales</taxon>
        <taxon>Peronosporaceae</taxon>
        <taxon>Phytophthora</taxon>
    </lineage>
</organism>
<evidence type="ECO:0000313" key="5">
    <source>
        <dbReference type="Proteomes" id="UP001632037"/>
    </source>
</evidence>
<evidence type="ECO:0000259" key="3">
    <source>
        <dbReference type="PROSITE" id="PS51164"/>
    </source>
</evidence>
<name>A0ABD3FD67_9STRA</name>
<keyword evidence="5" id="KW-1185">Reference proteome</keyword>
<reference evidence="4 5" key="1">
    <citation type="submission" date="2024-09" db="EMBL/GenBank/DDBJ databases">
        <title>Genome sequencing and assembly of Phytophthora oleae, isolate VK10A, causative agent of rot of olive drupes.</title>
        <authorList>
            <person name="Conti Taguali S."/>
            <person name="Riolo M."/>
            <person name="La Spada F."/>
            <person name="Cacciola S.O."/>
            <person name="Dionisio G."/>
        </authorList>
    </citation>
    <scope>NUCLEOTIDE SEQUENCE [LARGE SCALE GENOMIC DNA]</scope>
    <source>
        <strain evidence="4 5">VK10A</strain>
    </source>
</reference>
<dbReference type="Pfam" id="PF00734">
    <property type="entry name" value="CBM_1"/>
    <property type="match status" value="2"/>
</dbReference>
<accession>A0ABD3FD67</accession>
<dbReference type="InterPro" id="IPR035971">
    <property type="entry name" value="CBD_sf"/>
</dbReference>
<dbReference type="AlphaFoldDB" id="A0ABD3FD67"/>
<protein>
    <recommendedName>
        <fullName evidence="3">CBM1 domain-containing protein</fullName>
    </recommendedName>
</protein>
<evidence type="ECO:0000256" key="1">
    <source>
        <dbReference type="ARBA" id="ARBA00022729"/>
    </source>
</evidence>
<evidence type="ECO:0000313" key="4">
    <source>
        <dbReference type="EMBL" id="KAL3664246.1"/>
    </source>
</evidence>
<feature type="chain" id="PRO_5044835738" description="CBM1 domain-containing protein" evidence="2">
    <location>
        <begin position="24"/>
        <end position="237"/>
    </location>
</feature>
<evidence type="ECO:0000256" key="2">
    <source>
        <dbReference type="SAM" id="SignalP"/>
    </source>
</evidence>
<dbReference type="PROSITE" id="PS00562">
    <property type="entry name" value="CBM1_1"/>
    <property type="match status" value="1"/>
</dbReference>
<comment type="caution">
    <text evidence="4">The sequence shown here is derived from an EMBL/GenBank/DDBJ whole genome shotgun (WGS) entry which is preliminary data.</text>
</comment>
<dbReference type="SUPFAM" id="SSF57180">
    <property type="entry name" value="Cellulose-binding domain"/>
    <property type="match status" value="2"/>
</dbReference>
<dbReference type="PROSITE" id="PS51164">
    <property type="entry name" value="CBM1_2"/>
    <property type="match status" value="3"/>
</dbReference>
<dbReference type="EMBL" id="JBIMZQ010000024">
    <property type="protein sequence ID" value="KAL3664246.1"/>
    <property type="molecule type" value="Genomic_DNA"/>
</dbReference>
<sequence>MIKVSSITGFLSLALLASANVNASHVRRLTGEDSGSTDLEGSGDDSASSLEGLFANELPTEPEEAVPKYGQCGGIGYEGNSVCAQGYVCVLNDPWYAQCLPKGSQTSIQTKKHHHRAKKHTEDIDLLVEDLSNDDTVIIPAWEQCGGLGVDFDFSRDDSLEDDNETPKKTCEEGYSCEVINKWYYQCQPLRNATGIRLWEQCGGKDYEGPTECTAGSVCKIFNPWYSQCVPKEQEFS</sequence>
<keyword evidence="1 2" id="KW-0732">Signal</keyword>
<feature type="signal peptide" evidence="2">
    <location>
        <begin position="1"/>
        <end position="23"/>
    </location>
</feature>
<feature type="domain" description="CBM1" evidence="3">
    <location>
        <begin position="64"/>
        <end position="100"/>
    </location>
</feature>
<proteinExistence type="predicted"/>